<dbReference type="Gene3D" id="1.50.10.20">
    <property type="match status" value="1"/>
</dbReference>
<dbReference type="RefSeq" id="WP_242383793.1">
    <property type="nucleotide sequence ID" value="NZ_JAKRKC020000001.1"/>
</dbReference>
<dbReference type="PANTHER" id="PTHR11774">
    <property type="entry name" value="GERANYLGERANYL TRANSFERASE TYPE BETA SUBUNIT"/>
    <property type="match status" value="1"/>
</dbReference>
<name>A0ABT0FU60_9ACTN</name>
<evidence type="ECO:0000256" key="4">
    <source>
        <dbReference type="ARBA" id="ARBA00022679"/>
    </source>
</evidence>
<keyword evidence="6" id="KW-0677">Repeat</keyword>
<dbReference type="Proteomes" id="UP001317259">
    <property type="component" value="Unassembled WGS sequence"/>
</dbReference>
<evidence type="ECO:0000256" key="5">
    <source>
        <dbReference type="ARBA" id="ARBA00022723"/>
    </source>
</evidence>
<keyword evidence="3" id="KW-0637">Prenyltransferase</keyword>
<keyword evidence="5" id="KW-0479">Metal-binding</keyword>
<comment type="similarity">
    <text evidence="2">Belongs to the protein prenyltransferase subunit beta family.</text>
</comment>
<organism evidence="11 12">
    <name type="scientific">Actinomadura luzonensis</name>
    <dbReference type="NCBI Taxonomy" id="2805427"/>
    <lineage>
        <taxon>Bacteria</taxon>
        <taxon>Bacillati</taxon>
        <taxon>Actinomycetota</taxon>
        <taxon>Actinomycetes</taxon>
        <taxon>Streptosporangiales</taxon>
        <taxon>Thermomonosporaceae</taxon>
        <taxon>Actinomadura</taxon>
    </lineage>
</organism>
<evidence type="ECO:0000313" key="11">
    <source>
        <dbReference type="EMBL" id="MCK2215431.1"/>
    </source>
</evidence>
<dbReference type="EMBL" id="JAKRKC020000001">
    <property type="protein sequence ID" value="MCK2215431.1"/>
    <property type="molecule type" value="Genomic_DNA"/>
</dbReference>
<feature type="domain" description="Prenyltransferase alpha-alpha toroid" evidence="10">
    <location>
        <begin position="122"/>
        <end position="278"/>
    </location>
</feature>
<dbReference type="InterPro" id="IPR001330">
    <property type="entry name" value="Prenyltrans"/>
</dbReference>
<keyword evidence="7" id="KW-0862">Zinc</keyword>
<keyword evidence="4" id="KW-0808">Transferase</keyword>
<evidence type="ECO:0000256" key="9">
    <source>
        <dbReference type="ARBA" id="ARBA00032766"/>
    </source>
</evidence>
<comment type="cofactor">
    <cofactor evidence="1">
        <name>Zn(2+)</name>
        <dbReference type="ChEBI" id="CHEBI:29105"/>
    </cofactor>
</comment>
<feature type="domain" description="Prenyltransferase alpha-alpha toroid" evidence="10">
    <location>
        <begin position="35"/>
        <end position="93"/>
    </location>
</feature>
<comment type="caution">
    <text evidence="11">The sequence shown here is derived from an EMBL/GenBank/DDBJ whole genome shotgun (WGS) entry which is preliminary data.</text>
</comment>
<dbReference type="InterPro" id="IPR045089">
    <property type="entry name" value="PGGT1B-like"/>
</dbReference>
<dbReference type="PANTHER" id="PTHR11774:SF11">
    <property type="entry name" value="GERANYLGERANYL TRANSFERASE TYPE-2 SUBUNIT BETA"/>
    <property type="match status" value="1"/>
</dbReference>
<dbReference type="Pfam" id="PF00432">
    <property type="entry name" value="Prenyltrans"/>
    <property type="match status" value="2"/>
</dbReference>
<dbReference type="InterPro" id="IPR008930">
    <property type="entry name" value="Terpenoid_cyclase/PrenylTrfase"/>
</dbReference>
<keyword evidence="12" id="KW-1185">Reference proteome</keyword>
<evidence type="ECO:0000313" key="12">
    <source>
        <dbReference type="Proteomes" id="UP001317259"/>
    </source>
</evidence>
<evidence type="ECO:0000256" key="1">
    <source>
        <dbReference type="ARBA" id="ARBA00001947"/>
    </source>
</evidence>
<dbReference type="SUPFAM" id="SSF48239">
    <property type="entry name" value="Terpenoid cyclases/Protein prenyltransferases"/>
    <property type="match status" value="2"/>
</dbReference>
<evidence type="ECO:0000256" key="3">
    <source>
        <dbReference type="ARBA" id="ARBA00022602"/>
    </source>
</evidence>
<proteinExistence type="inferred from homology"/>
<evidence type="ECO:0000256" key="7">
    <source>
        <dbReference type="ARBA" id="ARBA00022833"/>
    </source>
</evidence>
<evidence type="ECO:0000256" key="8">
    <source>
        <dbReference type="ARBA" id="ARBA00030816"/>
    </source>
</evidence>
<reference evidence="11 12" key="1">
    <citation type="submission" date="2022-04" db="EMBL/GenBank/DDBJ databases">
        <title>Genome draft of Actinomadura sp. ATCC 31491.</title>
        <authorList>
            <person name="Shi X."/>
            <person name="Du Y."/>
        </authorList>
    </citation>
    <scope>NUCLEOTIDE SEQUENCE [LARGE SCALE GENOMIC DNA]</scope>
    <source>
        <strain evidence="11 12">ATCC 31491</strain>
    </source>
</reference>
<evidence type="ECO:0000256" key="2">
    <source>
        <dbReference type="ARBA" id="ARBA00010497"/>
    </source>
</evidence>
<accession>A0ABT0FU60</accession>
<sequence>MTGTIETFLRGRSPAPGLYVERGGTQPTMEALRWATELRAMLDLAPRVKEEGLALVAACLRSSGAYAGSPDRPEPALDATYYATKVLALAGDPRRLTPQLATWLSGVVFGPSGNVRLDVDELFYAVRAMEFAGQSLDAGQAHRVATFVRACADPGGGFGLLPGAAPDIERTYCCVLMLGLLTGWSAPAEHRAFVAACLRDGLFLFRPGDPAGPSLAAQYWGLRAARLAGVPVAGEALRAYVAGLRNDDGGYGVRGGGPGRGSTLWESYCALRVSALLDEGEAAA</sequence>
<dbReference type="CDD" id="cd00688">
    <property type="entry name" value="ISOPREN_C2_like"/>
    <property type="match status" value="1"/>
</dbReference>
<protein>
    <recommendedName>
        <fullName evidence="8">Geranylgeranyl transferase type II subunit beta</fullName>
    </recommendedName>
    <alternativeName>
        <fullName evidence="9">Type II protein geranyl-geranyltransferase subunit beta</fullName>
    </alternativeName>
</protein>
<gene>
    <name evidence="11" type="ORF">MF672_016775</name>
</gene>
<evidence type="ECO:0000256" key="6">
    <source>
        <dbReference type="ARBA" id="ARBA00022737"/>
    </source>
</evidence>
<evidence type="ECO:0000259" key="10">
    <source>
        <dbReference type="Pfam" id="PF00432"/>
    </source>
</evidence>